<keyword evidence="1" id="KW-0732">Signal</keyword>
<protein>
    <submittedName>
        <fullName evidence="2">DUF2950 domain-containing protein</fullName>
    </submittedName>
</protein>
<reference evidence="2 3" key="1">
    <citation type="submission" date="2021-11" db="EMBL/GenBank/DDBJ databases">
        <authorList>
            <person name="Liang Q."/>
            <person name="Mou H."/>
            <person name="Liu Z."/>
        </authorList>
    </citation>
    <scope>NUCLEOTIDE SEQUENCE [LARGE SCALE GENOMIC DNA]</scope>
    <source>
        <strain evidence="2 3">CHU3</strain>
    </source>
</reference>
<feature type="chain" id="PRO_5045052802" evidence="1">
    <location>
        <begin position="29"/>
        <end position="337"/>
    </location>
</feature>
<evidence type="ECO:0000313" key="3">
    <source>
        <dbReference type="Proteomes" id="UP001209701"/>
    </source>
</evidence>
<evidence type="ECO:0000313" key="2">
    <source>
        <dbReference type="EMBL" id="MCV2371067.1"/>
    </source>
</evidence>
<name>A0ABT2YM37_9BURK</name>
<comment type="caution">
    <text evidence="2">The sequence shown here is derived from an EMBL/GenBank/DDBJ whole genome shotgun (WGS) entry which is preliminary data.</text>
</comment>
<proteinExistence type="predicted"/>
<evidence type="ECO:0000256" key="1">
    <source>
        <dbReference type="SAM" id="SignalP"/>
    </source>
</evidence>
<accession>A0ABT2YM37</accession>
<dbReference type="Proteomes" id="UP001209701">
    <property type="component" value="Unassembled WGS sequence"/>
</dbReference>
<dbReference type="InterPro" id="IPR021556">
    <property type="entry name" value="DUF2950"/>
</dbReference>
<keyword evidence="3" id="KW-1185">Reference proteome</keyword>
<dbReference type="RefSeq" id="WP_263573647.1">
    <property type="nucleotide sequence ID" value="NZ_JAJIRN010000012.1"/>
</dbReference>
<organism evidence="2 3">
    <name type="scientific">Roseateles oligotrophus</name>
    <dbReference type="NCBI Taxonomy" id="1769250"/>
    <lineage>
        <taxon>Bacteria</taxon>
        <taxon>Pseudomonadati</taxon>
        <taxon>Pseudomonadota</taxon>
        <taxon>Betaproteobacteria</taxon>
        <taxon>Burkholderiales</taxon>
        <taxon>Sphaerotilaceae</taxon>
        <taxon>Roseateles</taxon>
    </lineage>
</organism>
<sequence>MNSKISSSFPRAALAGLMLMATPLLPLASQAQVADPAVISAAPVKAAAKRPAQLRFATPEAAAEALYAAVQAGDEARVVAIMGRGAGKVIDSGDAHEDLLNRAISMSAYQRGHVIEFEGTRRATLLLGETNWPFPFPLVQEKSQWRFDTKAGLRQFLDRQIGANELNVMPVMLAYVQAQQEYVRRDRTHNGLLEYAQRMVSSEGQHDGLYWPPEEGKALSPMGARFALASLGRWRGTDDEPEPLHGYYFRPLQSQGPNAKGGAYDYLVGEHQIGGFALLATPARYGVSGVLSFIVNHDGVVYSKNLGRETTAIAEQINSYDPDKSWKREMPEQFSGR</sequence>
<dbReference type="Pfam" id="PF11453">
    <property type="entry name" value="DUF2950"/>
    <property type="match status" value="1"/>
</dbReference>
<feature type="signal peptide" evidence="1">
    <location>
        <begin position="1"/>
        <end position="28"/>
    </location>
</feature>
<dbReference type="EMBL" id="JAJIRN010000012">
    <property type="protein sequence ID" value="MCV2371067.1"/>
    <property type="molecule type" value="Genomic_DNA"/>
</dbReference>
<gene>
    <name evidence="2" type="ORF">LNV07_23510</name>
</gene>